<dbReference type="EMBL" id="CP038488">
    <property type="protein sequence ID" value="QFZ29176.1"/>
    <property type="molecule type" value="Genomic_DNA"/>
</dbReference>
<accession>A0ACD0WPM1</accession>
<proteinExistence type="predicted"/>
<organism evidence="1 2">
    <name type="scientific">Clavispora lusitaniae</name>
    <name type="common">Candida lusitaniae</name>
    <dbReference type="NCBI Taxonomy" id="36911"/>
    <lineage>
        <taxon>Eukaryota</taxon>
        <taxon>Fungi</taxon>
        <taxon>Dikarya</taxon>
        <taxon>Ascomycota</taxon>
        <taxon>Saccharomycotina</taxon>
        <taxon>Pichiomycetes</taxon>
        <taxon>Metschnikowiaceae</taxon>
        <taxon>Clavispora</taxon>
    </lineage>
</organism>
<sequence length="174" mass="19521">MWRGVHTATGCVWLTRGKIAQNSCSKMRKLWANICLGHRKHAQIVQTKAAEACSNKIVLVIFYSGWCQPSSLLGCMLSKTTLGNLIFFCRSWHHLVEISGTSGLHKTIGEKEMQKEKRNDVYSVGKTGCVSPTLSPFKIVCPCVSPWFLYFVVVAPSPLLTFSFFVEYFHARTA</sequence>
<dbReference type="Proteomes" id="UP000326582">
    <property type="component" value="Chromosome 5"/>
</dbReference>
<evidence type="ECO:0000313" key="2">
    <source>
        <dbReference type="Proteomes" id="UP000326582"/>
    </source>
</evidence>
<gene>
    <name evidence="1" type="ORF">EJF14_50405</name>
</gene>
<protein>
    <submittedName>
        <fullName evidence="1">Uncharacterized protein</fullName>
    </submittedName>
</protein>
<name>A0ACD0WPM1_CLALS</name>
<keyword evidence="2" id="KW-1185">Reference proteome</keyword>
<evidence type="ECO:0000313" key="1">
    <source>
        <dbReference type="EMBL" id="QFZ29176.1"/>
    </source>
</evidence>
<reference evidence="2" key="1">
    <citation type="journal article" date="2019" name="MBio">
        <title>Comparative genomics for the elucidation of multidrug resistance (MDR) in Candida lusitaniae.</title>
        <authorList>
            <person name="Kannan A."/>
            <person name="Asner S.A."/>
            <person name="Trachsel E."/>
            <person name="Kelly S."/>
            <person name="Parker J."/>
            <person name="Sanglard D."/>
        </authorList>
    </citation>
    <scope>NUCLEOTIDE SEQUENCE [LARGE SCALE GENOMIC DNA]</scope>
    <source>
        <strain evidence="2">P1</strain>
    </source>
</reference>